<dbReference type="AlphaFoldDB" id="A0A0E9XFH4"/>
<name>A0A0E9XFH4_ANGAN</name>
<reference evidence="1" key="2">
    <citation type="journal article" date="2015" name="Fish Shellfish Immunol.">
        <title>Early steps in the European eel (Anguilla anguilla)-Vibrio vulnificus interaction in the gills: Role of the RtxA13 toxin.</title>
        <authorList>
            <person name="Callol A."/>
            <person name="Pajuelo D."/>
            <person name="Ebbesson L."/>
            <person name="Teles M."/>
            <person name="MacKenzie S."/>
            <person name="Amaro C."/>
        </authorList>
    </citation>
    <scope>NUCLEOTIDE SEQUENCE</scope>
</reference>
<protein>
    <submittedName>
        <fullName evidence="1">Uncharacterized protein</fullName>
    </submittedName>
</protein>
<proteinExistence type="predicted"/>
<dbReference type="EMBL" id="GBXM01007366">
    <property type="protein sequence ID" value="JAI01212.1"/>
    <property type="molecule type" value="Transcribed_RNA"/>
</dbReference>
<accession>A0A0E9XFH4</accession>
<evidence type="ECO:0000313" key="1">
    <source>
        <dbReference type="EMBL" id="JAI01212.1"/>
    </source>
</evidence>
<reference evidence="1" key="1">
    <citation type="submission" date="2014-11" db="EMBL/GenBank/DDBJ databases">
        <authorList>
            <person name="Amaro Gonzalez C."/>
        </authorList>
    </citation>
    <scope>NUCLEOTIDE SEQUENCE</scope>
</reference>
<sequence>MTLDHIHLENIYTCIMDTHACTHTCSQTCGLLKVYRQSVLWFMLELCDAGDSAPGIHFIIYKFSHDRHFEFGTGYNLFLCLLKNWNFSELFMCDIVVSTEVFSEVCSYTVCAPLLSA</sequence>
<organism evidence="1">
    <name type="scientific">Anguilla anguilla</name>
    <name type="common">European freshwater eel</name>
    <name type="synonym">Muraena anguilla</name>
    <dbReference type="NCBI Taxonomy" id="7936"/>
    <lineage>
        <taxon>Eukaryota</taxon>
        <taxon>Metazoa</taxon>
        <taxon>Chordata</taxon>
        <taxon>Craniata</taxon>
        <taxon>Vertebrata</taxon>
        <taxon>Euteleostomi</taxon>
        <taxon>Actinopterygii</taxon>
        <taxon>Neopterygii</taxon>
        <taxon>Teleostei</taxon>
        <taxon>Anguilliformes</taxon>
        <taxon>Anguillidae</taxon>
        <taxon>Anguilla</taxon>
    </lineage>
</organism>